<evidence type="ECO:0000313" key="10">
    <source>
        <dbReference type="EMBL" id="GAB08381.1"/>
    </source>
</evidence>
<evidence type="ECO:0000313" key="11">
    <source>
        <dbReference type="Proteomes" id="UP000035088"/>
    </source>
</evidence>
<dbReference type="PANTHER" id="PTHR43884:SF20">
    <property type="entry name" value="ACYL-COA DEHYDROGENASE FADE28"/>
    <property type="match status" value="1"/>
</dbReference>
<dbReference type="InterPro" id="IPR009075">
    <property type="entry name" value="AcylCo_DH/oxidase_C"/>
</dbReference>
<evidence type="ECO:0000259" key="9">
    <source>
        <dbReference type="Pfam" id="PF02771"/>
    </source>
</evidence>
<proteinExistence type="inferred from homology"/>
<evidence type="ECO:0000256" key="2">
    <source>
        <dbReference type="ARBA" id="ARBA00009347"/>
    </source>
</evidence>
<dbReference type="SUPFAM" id="SSF56645">
    <property type="entry name" value="Acyl-CoA dehydrogenase NM domain-like"/>
    <property type="match status" value="1"/>
</dbReference>
<dbReference type="Pfam" id="PF02771">
    <property type="entry name" value="Acyl-CoA_dh_N"/>
    <property type="match status" value="1"/>
</dbReference>
<dbReference type="AlphaFoldDB" id="G7GXQ6"/>
<keyword evidence="3 6" id="KW-0285">Flavoprotein</keyword>
<sequence length="375" mass="39700">MDFEFNDEQIMLRDTVREVLTKAYDIETLRTVTDTERGWDPKVWKSLADVGILGLTIDEEDGGMGAGPVELAAVLGEIGRSLAPEPYLNGVVVPAALISATADGDTRSELLGGLASGELLMAFAHTEAGDRWPAAAVATTASGSGDSVTLSGTKTTVLAGDSADKLVVSARDSGGELGLYIVDADASGVTRTPFRTHDRRRGAQIEFDAAPAARLGSGDAADAIRAVDVTTQTALCAEAVGAMERALELTVEYLKTRKQFGVTLSTFEALTHRAADMYVLLELARSLSRYATASLDEGTVDETIASRAKLQICRSARQIGQEAIQMHGGIGMTVEYPVGHYVSRLTAISHTLGDAETHLSHLANSITKWDMVSIG</sequence>
<evidence type="ECO:0000256" key="3">
    <source>
        <dbReference type="ARBA" id="ARBA00022630"/>
    </source>
</evidence>
<keyword evidence="11" id="KW-1185">Reference proteome</keyword>
<dbReference type="SUPFAM" id="SSF47203">
    <property type="entry name" value="Acyl-CoA dehydrogenase C-terminal domain-like"/>
    <property type="match status" value="1"/>
</dbReference>
<protein>
    <submittedName>
        <fullName evidence="10">Putative acyl-CoA dehydrogenase</fullName>
    </submittedName>
</protein>
<dbReference type="InterPro" id="IPR046373">
    <property type="entry name" value="Acyl-CoA_Oxase/DH_mid-dom_sf"/>
</dbReference>
<feature type="domain" description="Acyl-CoA dehydrogenase/oxidase N-terminal" evidence="9">
    <location>
        <begin position="6"/>
        <end position="118"/>
    </location>
</feature>
<gene>
    <name evidence="10" type="ORF">GOARA_010_00040</name>
</gene>
<dbReference type="GO" id="GO:0050660">
    <property type="term" value="F:flavin adenine dinucleotide binding"/>
    <property type="evidence" value="ECO:0007669"/>
    <property type="project" value="InterPro"/>
</dbReference>
<accession>G7GXQ6</accession>
<feature type="domain" description="Acyl-CoA dehydrogenase/oxidase C-terminal" evidence="7">
    <location>
        <begin position="234"/>
        <end position="366"/>
    </location>
</feature>
<feature type="domain" description="Acyl-CoA oxidase/dehydrogenase middle" evidence="8">
    <location>
        <begin position="122"/>
        <end position="198"/>
    </location>
</feature>
<evidence type="ECO:0000259" key="7">
    <source>
        <dbReference type="Pfam" id="PF00441"/>
    </source>
</evidence>
<dbReference type="Gene3D" id="2.40.110.10">
    <property type="entry name" value="Butyryl-CoA Dehydrogenase, subunit A, domain 2"/>
    <property type="match status" value="1"/>
</dbReference>
<dbReference type="InterPro" id="IPR013786">
    <property type="entry name" value="AcylCoA_DH/ox_N"/>
</dbReference>
<comment type="similarity">
    <text evidence="2 6">Belongs to the acyl-CoA dehydrogenase family.</text>
</comment>
<dbReference type="GO" id="GO:0003995">
    <property type="term" value="F:acyl-CoA dehydrogenase activity"/>
    <property type="evidence" value="ECO:0007669"/>
    <property type="project" value="TreeGrafter"/>
</dbReference>
<dbReference type="InterPro" id="IPR009100">
    <property type="entry name" value="AcylCoA_DH/oxidase_NM_dom_sf"/>
</dbReference>
<dbReference type="CDD" id="cd00567">
    <property type="entry name" value="ACAD"/>
    <property type="match status" value="1"/>
</dbReference>
<dbReference type="STRING" id="1073574.GOARA_010_00040"/>
<dbReference type="InterPro" id="IPR036250">
    <property type="entry name" value="AcylCo_DH-like_C"/>
</dbReference>
<dbReference type="Proteomes" id="UP000035088">
    <property type="component" value="Unassembled WGS sequence"/>
</dbReference>
<dbReference type="PANTHER" id="PTHR43884">
    <property type="entry name" value="ACYL-COA DEHYDROGENASE"/>
    <property type="match status" value="1"/>
</dbReference>
<comment type="cofactor">
    <cofactor evidence="1 6">
        <name>FAD</name>
        <dbReference type="ChEBI" id="CHEBI:57692"/>
    </cofactor>
</comment>
<evidence type="ECO:0000256" key="4">
    <source>
        <dbReference type="ARBA" id="ARBA00022827"/>
    </source>
</evidence>
<dbReference type="Pfam" id="PF00441">
    <property type="entry name" value="Acyl-CoA_dh_1"/>
    <property type="match status" value="1"/>
</dbReference>
<dbReference type="Pfam" id="PF02770">
    <property type="entry name" value="Acyl-CoA_dh_M"/>
    <property type="match status" value="1"/>
</dbReference>
<dbReference type="OrthoDB" id="7328575at2"/>
<keyword evidence="4 6" id="KW-0274">FAD</keyword>
<organism evidence="10 11">
    <name type="scientific">Gordonia araii NBRC 100433</name>
    <dbReference type="NCBI Taxonomy" id="1073574"/>
    <lineage>
        <taxon>Bacteria</taxon>
        <taxon>Bacillati</taxon>
        <taxon>Actinomycetota</taxon>
        <taxon>Actinomycetes</taxon>
        <taxon>Mycobacteriales</taxon>
        <taxon>Gordoniaceae</taxon>
        <taxon>Gordonia</taxon>
    </lineage>
</organism>
<dbReference type="InterPro" id="IPR006091">
    <property type="entry name" value="Acyl-CoA_Oxase/DH_mid-dom"/>
</dbReference>
<dbReference type="Gene3D" id="1.10.540.10">
    <property type="entry name" value="Acyl-CoA dehydrogenase/oxidase, N-terminal domain"/>
    <property type="match status" value="1"/>
</dbReference>
<keyword evidence="5 6" id="KW-0560">Oxidoreductase</keyword>
<evidence type="ECO:0000256" key="1">
    <source>
        <dbReference type="ARBA" id="ARBA00001974"/>
    </source>
</evidence>
<dbReference type="Gene3D" id="1.20.140.10">
    <property type="entry name" value="Butyryl-CoA Dehydrogenase, subunit A, domain 3"/>
    <property type="match status" value="1"/>
</dbReference>
<dbReference type="EMBL" id="BAEE01000010">
    <property type="protein sequence ID" value="GAB08381.1"/>
    <property type="molecule type" value="Genomic_DNA"/>
</dbReference>
<evidence type="ECO:0000259" key="8">
    <source>
        <dbReference type="Pfam" id="PF02770"/>
    </source>
</evidence>
<evidence type="ECO:0000256" key="5">
    <source>
        <dbReference type="ARBA" id="ARBA00023002"/>
    </source>
</evidence>
<evidence type="ECO:0000256" key="6">
    <source>
        <dbReference type="RuleBase" id="RU362125"/>
    </source>
</evidence>
<dbReference type="RefSeq" id="WP_007320461.1">
    <property type="nucleotide sequence ID" value="NZ_BAEE01000010.1"/>
</dbReference>
<reference evidence="10 11" key="1">
    <citation type="submission" date="2011-11" db="EMBL/GenBank/DDBJ databases">
        <title>Whole genome shotgun sequence of Gordonia araii NBRC 100433.</title>
        <authorList>
            <person name="Yoshida Y."/>
            <person name="Hosoyama A."/>
            <person name="Tsuchikane K."/>
            <person name="Katsumata H."/>
            <person name="Yamazaki S."/>
            <person name="Fujita N."/>
        </authorList>
    </citation>
    <scope>NUCLEOTIDE SEQUENCE [LARGE SCALE GENOMIC DNA]</scope>
    <source>
        <strain evidence="10 11">NBRC 100433</strain>
    </source>
</reference>
<comment type="caution">
    <text evidence="10">The sequence shown here is derived from an EMBL/GenBank/DDBJ whole genome shotgun (WGS) entry which is preliminary data.</text>
</comment>
<name>G7GXQ6_9ACTN</name>
<dbReference type="InterPro" id="IPR037069">
    <property type="entry name" value="AcylCoA_DH/ox_N_sf"/>
</dbReference>